<gene>
    <name evidence="4" type="ORF">RSOLAG1IB_02950</name>
</gene>
<dbReference type="InterPro" id="IPR013083">
    <property type="entry name" value="Znf_RING/FYVE/PHD"/>
</dbReference>
<dbReference type="PANTHER" id="PTHR45676:SF41">
    <property type="entry name" value="RING-H2 FINGER PROTEIN ATL66"/>
    <property type="match status" value="1"/>
</dbReference>
<accession>A0A0B7FKK7</accession>
<feature type="compositionally biased region" description="Low complexity" evidence="2">
    <location>
        <begin position="440"/>
        <end position="451"/>
    </location>
</feature>
<feature type="region of interest" description="Disordered" evidence="2">
    <location>
        <begin position="488"/>
        <end position="556"/>
    </location>
</feature>
<keyword evidence="5" id="KW-1185">Reference proteome</keyword>
<evidence type="ECO:0000256" key="2">
    <source>
        <dbReference type="SAM" id="MobiDB-lite"/>
    </source>
</evidence>
<feature type="compositionally biased region" description="Polar residues" evidence="2">
    <location>
        <begin position="736"/>
        <end position="752"/>
    </location>
</feature>
<feature type="region of interest" description="Disordered" evidence="2">
    <location>
        <begin position="1"/>
        <end position="74"/>
    </location>
</feature>
<reference evidence="4 5" key="1">
    <citation type="submission" date="2014-11" db="EMBL/GenBank/DDBJ databases">
        <authorList>
            <person name="Wibberg Daniel"/>
        </authorList>
    </citation>
    <scope>NUCLEOTIDE SEQUENCE [LARGE SCALE GENOMIC DNA]</scope>
    <source>
        <strain evidence="4">Rhizoctonia solani AG1-IB 7/3/14</strain>
    </source>
</reference>
<feature type="compositionally biased region" description="Low complexity" evidence="2">
    <location>
        <begin position="262"/>
        <end position="286"/>
    </location>
</feature>
<feature type="compositionally biased region" description="Low complexity" evidence="2">
    <location>
        <begin position="190"/>
        <end position="201"/>
    </location>
</feature>
<proteinExistence type="predicted"/>
<feature type="region of interest" description="Disordered" evidence="2">
    <location>
        <begin position="728"/>
        <end position="788"/>
    </location>
</feature>
<dbReference type="Pfam" id="PF13639">
    <property type="entry name" value="zf-RING_2"/>
    <property type="match status" value="1"/>
</dbReference>
<feature type="compositionally biased region" description="Polar residues" evidence="2">
    <location>
        <begin position="873"/>
        <end position="895"/>
    </location>
</feature>
<feature type="region of interest" description="Disordered" evidence="2">
    <location>
        <begin position="828"/>
        <end position="928"/>
    </location>
</feature>
<evidence type="ECO:0000256" key="1">
    <source>
        <dbReference type="PROSITE-ProRule" id="PRU00175"/>
    </source>
</evidence>
<feature type="region of interest" description="Disordered" evidence="2">
    <location>
        <begin position="86"/>
        <end position="223"/>
    </location>
</feature>
<evidence type="ECO:0000313" key="5">
    <source>
        <dbReference type="Proteomes" id="UP000059188"/>
    </source>
</evidence>
<feature type="region of interest" description="Disordered" evidence="2">
    <location>
        <begin position="570"/>
        <end position="705"/>
    </location>
</feature>
<name>A0A0B7FKK7_THACB</name>
<dbReference type="SUPFAM" id="SSF57850">
    <property type="entry name" value="RING/U-box"/>
    <property type="match status" value="1"/>
</dbReference>
<evidence type="ECO:0000313" key="4">
    <source>
        <dbReference type="EMBL" id="CEL58205.1"/>
    </source>
</evidence>
<dbReference type="STRING" id="1108050.A0A0B7FKK7"/>
<dbReference type="AlphaFoldDB" id="A0A0B7FKK7"/>
<feature type="compositionally biased region" description="Low complexity" evidence="2">
    <location>
        <begin position="911"/>
        <end position="928"/>
    </location>
</feature>
<feature type="compositionally biased region" description="Polar residues" evidence="2">
    <location>
        <begin position="586"/>
        <end position="620"/>
    </location>
</feature>
<dbReference type="PANTHER" id="PTHR45676">
    <property type="entry name" value="RING-H2 FINGER PROTEIN ATL51-RELATED"/>
    <property type="match status" value="1"/>
</dbReference>
<dbReference type="Gene3D" id="3.30.40.10">
    <property type="entry name" value="Zinc/RING finger domain, C3HC4 (zinc finger)"/>
    <property type="match status" value="1"/>
</dbReference>
<protein>
    <recommendedName>
        <fullName evidence="3">RING-type domain-containing protein</fullName>
    </recommendedName>
</protein>
<evidence type="ECO:0000259" key="3">
    <source>
        <dbReference type="PROSITE" id="PS50089"/>
    </source>
</evidence>
<dbReference type="PROSITE" id="PS50089">
    <property type="entry name" value="ZF_RING_2"/>
    <property type="match status" value="1"/>
</dbReference>
<dbReference type="SMART" id="SM00184">
    <property type="entry name" value="RING"/>
    <property type="match status" value="1"/>
</dbReference>
<feature type="domain" description="RING-type" evidence="3">
    <location>
        <begin position="1016"/>
        <end position="1059"/>
    </location>
</feature>
<dbReference type="OrthoDB" id="8062037at2759"/>
<sequence length="1064" mass="113900">MSRPRPPLHDPYGLLRPPPPEVPASIYSAASNALASTTSLPLPNSSPNRRNRQRGISPSRTQHGEEYDDQPYLTNVVRHHGQVTLVPPVNQGRARKARRRRNPEASASVVSLVDTLNRPGSSSGPSRAIAEPQPRSPRRPRHGSETRAVSNPDVRASPYPDYPPPSFEEVLALDRNNASSTPTSPPTNEPAPDSSNNPASPMFLISAPPSLSDPAHNSITTATPWEHDRLLGLSLEERVRREYERNLRQHPGSRPALETNHSASLSRAASPAPIASSPTATSVTASNFLTPQNLSPSPSGVTLPLSTTNSPKANDAPQGSSPPPVPSKSPELIDTPIITSEALGDDGAGRPVRNAPTESQAPRNVELDPPSASVSSHFVGTGSAHSARLPTQEVSSNSEIPLTSLLFTTRLRLDGSPERIPMRESCREPSPIREVRPRAEAGASQAAAEGSVENVSQDVPFPRVHSVCPVVPPQGCVLGSLAARPVSPFENASPPRSPVRPQRPRPESPATPAAPSTLPTPVPVIAEPPQLSLSVAARRPPPPPPPRPRQRQVGSGVAGRISVYENLLANAPKVPPPIPPRPRPRSQTTLDNTSTRPTDHGSNPASTGAESSGPVQQVTASDAEVSNVPKDTHTVIQSSTSTQTPRPPTRPASAHTIFPTPVPPPRPSSMVLLDSVSPVVPQRNRLGSRPLPTPDPSRSERPMSMSLQVQLPLISRVRSASIELEASGALEDAHTESQPSVTTRPGSHSRSAGTIPRSIASPLVSPHPQSNRIEPEPLASPQPQRPERPVSAYIQAQALVPARVGLDGKLEMIPDAEVIWLDESNTRNFEHQNRPSDSTTFNERSPPLPSVPLEDTSEPPNRDSEANPFDVSFPNTNVSAPILSRQSSTTSSVYQPISPGPSRPQLSDAGPSSSTTVTTATDSTVVSPPAHLADDFEYTDLDLLISRLEENESSRQGANYEQFLTVGEVLGPAHPPAPRPDLDLNVGLIEIQRRRVMKDGRVKLKLSLMGVSVDKCGICLTQFKNNESAVLLPCLHSFHTNCIMSWFVRQDAPACPHCRTPVTQ</sequence>
<feature type="region of interest" description="Disordered" evidence="2">
    <location>
        <begin position="245"/>
        <end position="395"/>
    </location>
</feature>
<feature type="compositionally biased region" description="Low complexity" evidence="2">
    <location>
        <begin position="28"/>
        <end position="48"/>
    </location>
</feature>
<feature type="compositionally biased region" description="Polar residues" evidence="2">
    <location>
        <begin position="287"/>
        <end position="312"/>
    </location>
</feature>
<dbReference type="EMBL" id="LN679102">
    <property type="protein sequence ID" value="CEL58205.1"/>
    <property type="molecule type" value="Genomic_DNA"/>
</dbReference>
<keyword evidence="1" id="KW-0862">Zinc</keyword>
<feature type="compositionally biased region" description="Low complexity" evidence="2">
    <location>
        <begin position="508"/>
        <end position="519"/>
    </location>
</feature>
<keyword evidence="1" id="KW-0479">Metal-binding</keyword>
<dbReference type="GO" id="GO:0008270">
    <property type="term" value="F:zinc ion binding"/>
    <property type="evidence" value="ECO:0007669"/>
    <property type="project" value="UniProtKB-KW"/>
</dbReference>
<organism evidence="4 5">
    <name type="scientific">Thanatephorus cucumeris (strain AG1-IB / isolate 7/3/14)</name>
    <name type="common">Lettuce bottom rot fungus</name>
    <name type="synonym">Rhizoctonia solani</name>
    <dbReference type="NCBI Taxonomy" id="1108050"/>
    <lineage>
        <taxon>Eukaryota</taxon>
        <taxon>Fungi</taxon>
        <taxon>Dikarya</taxon>
        <taxon>Basidiomycota</taxon>
        <taxon>Agaricomycotina</taxon>
        <taxon>Agaricomycetes</taxon>
        <taxon>Cantharellales</taxon>
        <taxon>Ceratobasidiaceae</taxon>
        <taxon>Rhizoctonia</taxon>
        <taxon>Rhizoctonia solani AG-1</taxon>
    </lineage>
</organism>
<dbReference type="CDD" id="cd16473">
    <property type="entry name" value="RING-H2_RNF103"/>
    <property type="match status" value="1"/>
</dbReference>
<feature type="region of interest" description="Disordered" evidence="2">
    <location>
        <begin position="420"/>
        <end position="453"/>
    </location>
</feature>
<dbReference type="Proteomes" id="UP000059188">
    <property type="component" value="Unassembled WGS sequence"/>
</dbReference>
<feature type="compositionally biased region" description="Basic and acidic residues" evidence="2">
    <location>
        <begin position="420"/>
        <end position="439"/>
    </location>
</feature>
<keyword evidence="1" id="KW-0863">Zinc-finger</keyword>
<dbReference type="InterPro" id="IPR001841">
    <property type="entry name" value="Znf_RING"/>
</dbReference>